<dbReference type="PANTHER" id="PTHR21666:SF270">
    <property type="entry name" value="MUREIN HYDROLASE ACTIVATOR ENVC"/>
    <property type="match status" value="1"/>
</dbReference>
<comment type="caution">
    <text evidence="3">The sequence shown here is derived from an EMBL/GenBank/DDBJ whole genome shotgun (WGS) entry which is preliminary data.</text>
</comment>
<reference evidence="3 4" key="1">
    <citation type="journal article" date="2019" name="Int. J. Syst. Evol. Microbiol.">
        <title>The Global Catalogue of Microorganisms (GCM) 10K type strain sequencing project: providing services to taxonomists for standard genome sequencing and annotation.</title>
        <authorList>
            <consortium name="The Broad Institute Genomics Platform"/>
            <consortium name="The Broad Institute Genome Sequencing Center for Infectious Disease"/>
            <person name="Wu L."/>
            <person name="Ma J."/>
        </authorList>
    </citation>
    <scope>NUCLEOTIDE SEQUENCE [LARGE SCALE GENOMIC DNA]</scope>
    <source>
        <strain evidence="3 4">JCM 14559</strain>
    </source>
</reference>
<feature type="domain" description="M23ase beta-sheet core" evidence="2">
    <location>
        <begin position="248"/>
        <end position="339"/>
    </location>
</feature>
<name>A0ABN2X7D6_9ACTN</name>
<proteinExistence type="predicted"/>
<dbReference type="RefSeq" id="WP_344554333.1">
    <property type="nucleotide sequence ID" value="NZ_BAAANS010000031.1"/>
</dbReference>
<dbReference type="Gene3D" id="2.70.70.10">
    <property type="entry name" value="Glucose Permease (Domain IIA)"/>
    <property type="match status" value="1"/>
</dbReference>
<gene>
    <name evidence="3" type="ORF">GCM10009759_45010</name>
</gene>
<dbReference type="PANTHER" id="PTHR21666">
    <property type="entry name" value="PEPTIDASE-RELATED"/>
    <property type="match status" value="1"/>
</dbReference>
<organism evidence="3 4">
    <name type="scientific">Kitasatospora saccharophila</name>
    <dbReference type="NCBI Taxonomy" id="407973"/>
    <lineage>
        <taxon>Bacteria</taxon>
        <taxon>Bacillati</taxon>
        <taxon>Actinomycetota</taxon>
        <taxon>Actinomycetes</taxon>
        <taxon>Kitasatosporales</taxon>
        <taxon>Streptomycetaceae</taxon>
        <taxon>Kitasatospora</taxon>
    </lineage>
</organism>
<feature type="compositionally biased region" description="Low complexity" evidence="1">
    <location>
        <begin position="164"/>
        <end position="209"/>
    </location>
</feature>
<evidence type="ECO:0000313" key="3">
    <source>
        <dbReference type="EMBL" id="GAA2106623.1"/>
    </source>
</evidence>
<evidence type="ECO:0000313" key="4">
    <source>
        <dbReference type="Proteomes" id="UP001500897"/>
    </source>
</evidence>
<dbReference type="SUPFAM" id="SSF51261">
    <property type="entry name" value="Duplicated hybrid motif"/>
    <property type="match status" value="1"/>
</dbReference>
<keyword evidence="4" id="KW-1185">Reference proteome</keyword>
<evidence type="ECO:0000256" key="1">
    <source>
        <dbReference type="SAM" id="MobiDB-lite"/>
    </source>
</evidence>
<dbReference type="InterPro" id="IPR016047">
    <property type="entry name" value="M23ase_b-sheet_dom"/>
</dbReference>
<sequence length="357" mass="36893">MRSLPATGRRLLQAVSTRHVRSVLSAGPLTTARLAPAKALASGVAVVAAGALLIPTGQAIAQSAHPDGHDTVTATAEGTHAQPQDFRLPVQGGTESEQAKTAKAAVVASLERDGGQGGAQDAQARQDEQASRDQQRTELLATEQQQSDEHADAEHAEAEHADAEQQSTDQQGGEQQQDAGQQQEQPQAEQAAAPAEQPAEQQQAAAPAAEPTPAPAPEPAKPSWSSPAPGATISNPYHKTNAAYAAGYHTGTDFAVSVGTPVLAVGDATVVSSGYAGAYGNQIVLKLSDGRFAQYAHLSQLGVKAGQHVDAGQQVGKSGNTGNSHGPHLHFEIRTANQYAKVIDPVAYLKQHGANNF</sequence>
<dbReference type="InterPro" id="IPR011055">
    <property type="entry name" value="Dup_hybrid_motif"/>
</dbReference>
<dbReference type="CDD" id="cd12797">
    <property type="entry name" value="M23_peptidase"/>
    <property type="match status" value="1"/>
</dbReference>
<feature type="compositionally biased region" description="Pro residues" evidence="1">
    <location>
        <begin position="210"/>
        <end position="220"/>
    </location>
</feature>
<feature type="compositionally biased region" description="Basic and acidic residues" evidence="1">
    <location>
        <begin position="124"/>
        <end position="136"/>
    </location>
</feature>
<dbReference type="Pfam" id="PF01551">
    <property type="entry name" value="Peptidase_M23"/>
    <property type="match status" value="1"/>
</dbReference>
<dbReference type="InterPro" id="IPR050570">
    <property type="entry name" value="Cell_wall_metabolism_enzyme"/>
</dbReference>
<feature type="region of interest" description="Disordered" evidence="1">
    <location>
        <begin position="62"/>
        <end position="233"/>
    </location>
</feature>
<protein>
    <recommendedName>
        <fullName evidence="2">M23ase beta-sheet core domain-containing protein</fullName>
    </recommendedName>
</protein>
<feature type="compositionally biased region" description="Basic and acidic residues" evidence="1">
    <location>
        <begin position="147"/>
        <end position="163"/>
    </location>
</feature>
<dbReference type="Proteomes" id="UP001500897">
    <property type="component" value="Unassembled WGS sequence"/>
</dbReference>
<evidence type="ECO:0000259" key="2">
    <source>
        <dbReference type="Pfam" id="PF01551"/>
    </source>
</evidence>
<accession>A0ABN2X7D6</accession>
<feature type="compositionally biased region" description="Low complexity" evidence="1">
    <location>
        <begin position="221"/>
        <end position="231"/>
    </location>
</feature>
<dbReference type="EMBL" id="BAAANS010000031">
    <property type="protein sequence ID" value="GAA2106623.1"/>
    <property type="molecule type" value="Genomic_DNA"/>
</dbReference>